<proteinExistence type="predicted"/>
<dbReference type="Gene3D" id="1.10.1280.10">
    <property type="entry name" value="Di-copper center containing domain from catechol oxidase"/>
    <property type="match status" value="1"/>
</dbReference>
<dbReference type="GO" id="GO:0016491">
    <property type="term" value="F:oxidoreductase activity"/>
    <property type="evidence" value="ECO:0007669"/>
    <property type="project" value="InterPro"/>
</dbReference>
<dbReference type="InterPro" id="IPR050316">
    <property type="entry name" value="Tyrosinase/Hemocyanin"/>
</dbReference>
<accession>A0A914LDR1</accession>
<protein>
    <submittedName>
        <fullName evidence="5">Tyrosinase copper-binding domain-containing protein</fullName>
    </submittedName>
</protein>
<dbReference type="PRINTS" id="PR00092">
    <property type="entry name" value="TYROSINASE"/>
</dbReference>
<dbReference type="AlphaFoldDB" id="A0A914LDR1"/>
<reference evidence="5" key="1">
    <citation type="submission" date="2022-11" db="UniProtKB">
        <authorList>
            <consortium name="WormBaseParasite"/>
        </authorList>
    </citation>
    <scope>IDENTIFICATION</scope>
</reference>
<organism evidence="4 5">
    <name type="scientific">Meloidogyne incognita</name>
    <name type="common">Southern root-knot nematode worm</name>
    <name type="synonym">Oxyuris incognita</name>
    <dbReference type="NCBI Taxonomy" id="6306"/>
    <lineage>
        <taxon>Eukaryota</taxon>
        <taxon>Metazoa</taxon>
        <taxon>Ecdysozoa</taxon>
        <taxon>Nematoda</taxon>
        <taxon>Chromadorea</taxon>
        <taxon>Rhabditida</taxon>
        <taxon>Tylenchina</taxon>
        <taxon>Tylenchomorpha</taxon>
        <taxon>Tylenchoidea</taxon>
        <taxon>Meloidogynidae</taxon>
        <taxon>Meloidogyninae</taxon>
        <taxon>Meloidogyne</taxon>
        <taxon>Meloidogyne incognita group</taxon>
    </lineage>
</organism>
<evidence type="ECO:0000256" key="1">
    <source>
        <dbReference type="ARBA" id="ARBA00022723"/>
    </source>
</evidence>
<dbReference type="InterPro" id="IPR002227">
    <property type="entry name" value="Tyrosinase_Cu-bd"/>
</dbReference>
<dbReference type="Pfam" id="PF00264">
    <property type="entry name" value="Tyrosinase"/>
    <property type="match status" value="1"/>
</dbReference>
<dbReference type="Proteomes" id="UP000887563">
    <property type="component" value="Unplaced"/>
</dbReference>
<keyword evidence="4" id="KW-1185">Reference proteome</keyword>
<dbReference type="InterPro" id="IPR008922">
    <property type="entry name" value="Di-copper_centre_dom_sf"/>
</dbReference>
<evidence type="ECO:0000313" key="5">
    <source>
        <dbReference type="WBParaSite" id="Minc3s00444g12427"/>
    </source>
</evidence>
<dbReference type="PANTHER" id="PTHR11474:SF126">
    <property type="entry name" value="TYROSINASE-LIKE PROTEIN TYR-1-RELATED"/>
    <property type="match status" value="1"/>
</dbReference>
<dbReference type="WBParaSite" id="Minc3s00444g12427">
    <property type="protein sequence ID" value="Minc3s00444g12427"/>
    <property type="gene ID" value="Minc3s00444g12427"/>
</dbReference>
<dbReference type="GO" id="GO:0046872">
    <property type="term" value="F:metal ion binding"/>
    <property type="evidence" value="ECO:0007669"/>
    <property type="project" value="UniProtKB-KW"/>
</dbReference>
<evidence type="ECO:0000256" key="2">
    <source>
        <dbReference type="ARBA" id="ARBA00023008"/>
    </source>
</evidence>
<keyword evidence="2" id="KW-0186">Copper</keyword>
<evidence type="ECO:0000259" key="3">
    <source>
        <dbReference type="Pfam" id="PF00264"/>
    </source>
</evidence>
<feature type="domain" description="Tyrosinase copper-binding" evidence="3">
    <location>
        <begin position="176"/>
        <end position="338"/>
    </location>
</feature>
<dbReference type="PANTHER" id="PTHR11474">
    <property type="entry name" value="TYROSINASE FAMILY MEMBER"/>
    <property type="match status" value="1"/>
</dbReference>
<evidence type="ECO:0000313" key="4">
    <source>
        <dbReference type="Proteomes" id="UP000887563"/>
    </source>
</evidence>
<keyword evidence="1" id="KW-0479">Metal-binding</keyword>
<sequence>MRLYTQQAPWDCSQAPADAFRQICGMLQHWDQGARRFLANEQQQQANTIVNAPGIPEQPDLSPPLPQRYSPTAYGCMDLDCLCPYFRVLINLSGNLPRQFQGIQGPNQCTLSGGQPLRMALRREIRMLSNDEMLRYFRNNLNVQWKRSSCQHLNFLLILNLSFQRALNTLKGNGEFGRFNDQHRQVSTSSGAHSGPGFLPFHREFIKRFEIALRLIDPSISLPYWDSVLDSHLPKPSDSILFSQLFFGETDDQGNVINGPFANGWTTLEGRPHILRQLGTEGRMLRETDLNTVFEQTQIEQVLAYTAPRQDCPYQPNFGALEYLHSQVHLFIGGDMKPPTRS</sequence>
<dbReference type="SUPFAM" id="SSF48056">
    <property type="entry name" value="Di-copper centre-containing domain"/>
    <property type="match status" value="1"/>
</dbReference>
<name>A0A914LDR1_MELIC</name>